<proteinExistence type="predicted"/>
<sequence length="292" mass="33513">MKRIITTAFEAVIGGSNPSGRTRKEKSSGFGSPPLCDIIGGMKPKSTFRKEAEELRRKGLSYNEIRKKIGVSKSSLSLWLKSIPLKEEDRKRLYTKRIVALSLGPHSQKQRREVEIKEIIKNAGKEIEFPLSLEVARLMGAALYWAEGSKGNRFEMTNSDPHLILYFINWVKLMFGISPKNLRARLNIYPQQDNVKIKQFWSSLTGIPIKSFGKSYVKPLSKNYKKNNLYYGTIRIEVPKSSNIKHRVFGWIEAVLKNINSDVELSQKRWRSLRETPRPVNIKVTPHNLTVK</sequence>
<organism evidence="1 2">
    <name type="scientific">Candidatus Wolfebacteria bacterium GW2011_GWC1_43_10</name>
    <dbReference type="NCBI Taxonomy" id="1619011"/>
    <lineage>
        <taxon>Bacteria</taxon>
        <taxon>Candidatus Wolfeibacteriota</taxon>
    </lineage>
</organism>
<dbReference type="Proteomes" id="UP000034810">
    <property type="component" value="Unassembled WGS sequence"/>
</dbReference>
<name>A0A0G1F831_9BACT</name>
<evidence type="ECO:0000313" key="2">
    <source>
        <dbReference type="Proteomes" id="UP000034810"/>
    </source>
</evidence>
<reference evidence="1 2" key="1">
    <citation type="journal article" date="2015" name="Nature">
        <title>rRNA introns, odd ribosomes, and small enigmatic genomes across a large radiation of phyla.</title>
        <authorList>
            <person name="Brown C.T."/>
            <person name="Hug L.A."/>
            <person name="Thomas B.C."/>
            <person name="Sharon I."/>
            <person name="Castelle C.J."/>
            <person name="Singh A."/>
            <person name="Wilkins M.J."/>
            <person name="Williams K.H."/>
            <person name="Banfield J.F."/>
        </authorList>
    </citation>
    <scope>NUCLEOTIDE SEQUENCE [LARGE SCALE GENOMIC DNA]</scope>
</reference>
<dbReference type="EMBL" id="LCFA01000002">
    <property type="protein sequence ID" value="KKS82998.1"/>
    <property type="molecule type" value="Genomic_DNA"/>
</dbReference>
<protein>
    <submittedName>
        <fullName evidence="1">Uncharacterized protein</fullName>
    </submittedName>
</protein>
<evidence type="ECO:0000313" key="1">
    <source>
        <dbReference type="EMBL" id="KKS82998.1"/>
    </source>
</evidence>
<dbReference type="AlphaFoldDB" id="A0A0G1F831"/>
<accession>A0A0G1F831</accession>
<comment type="caution">
    <text evidence="1">The sequence shown here is derived from an EMBL/GenBank/DDBJ whole genome shotgun (WGS) entry which is preliminary data.</text>
</comment>
<gene>
    <name evidence="1" type="ORF">UV58_C0002G0008</name>
</gene>